<dbReference type="SMART" id="SM00320">
    <property type="entry name" value="WD40"/>
    <property type="match status" value="5"/>
</dbReference>
<dbReference type="SUPFAM" id="SSF50978">
    <property type="entry name" value="WD40 repeat-like"/>
    <property type="match status" value="1"/>
</dbReference>
<keyword evidence="2 4" id="KW-0853">WD repeat</keyword>
<dbReference type="STRING" id="543379.A0A232FBW2"/>
<evidence type="ECO:0000256" key="2">
    <source>
        <dbReference type="ARBA" id="ARBA00022574"/>
    </source>
</evidence>
<sequence>MDETSETDQKNYISCLTWVRRGVAASVPDKIELTPQELQNIIQNTQSELNQIKEEDDSEDEEAAGTNESKNTTTDEEMKDGSVKANDEFDFDKYDDEADDIYANIDGIAVINEGKDPLVTVGDSEDEDSEKEDDIIKANDNLVLVGHIMDEASILEVYVYNEAEGSFYCHHHDYLSYIPLCFEWLNFDPSEEKPGNLCAIGNDTPVIEVWDLDVVGGIGPVFKLGKKLNKKKNIKRVGHRDAVLDIAWNTSHNHVLASGSADKTVLLWDLENGTPSTKLSSFEGIIQSIKWHQTEAHMLLTGSMDKKVRLFDCKTEVAKTWKASGEVEKVVWNQFDSNLFFVSTDNGYIECVDIRHDKPLWQKQVQEEEIAGLSMSVSCPGLLVSTNKDGTIKVWDVKNYLEPQLVLEKQTNLGHIICLESSCDSPFIFAAGGDNKANNLNVYDLSTIPEVSERFQNRELIHPTHVVEFSKTNKLNTVNEEVMEVADDIGSIALESKRPNHIAKKKKKPRHHCIGRRILYFLSLKSKDALQHYL</sequence>
<comment type="caution">
    <text evidence="6">The sequence shown here is derived from an EMBL/GenBank/DDBJ whole genome shotgun (WGS) entry which is preliminary data.</text>
</comment>
<dbReference type="AlphaFoldDB" id="A0A232FBW2"/>
<keyword evidence="7" id="KW-1185">Reference proteome</keyword>
<gene>
    <name evidence="6" type="ORF">TSAR_006960</name>
</gene>
<evidence type="ECO:0000313" key="6">
    <source>
        <dbReference type="EMBL" id="OXU28145.1"/>
    </source>
</evidence>
<evidence type="ECO:0000256" key="5">
    <source>
        <dbReference type="SAM" id="MobiDB-lite"/>
    </source>
</evidence>
<dbReference type="InterPro" id="IPR036322">
    <property type="entry name" value="WD40_repeat_dom_sf"/>
</dbReference>
<evidence type="ECO:0000256" key="1">
    <source>
        <dbReference type="ARBA" id="ARBA00022553"/>
    </source>
</evidence>
<dbReference type="PROSITE" id="PS00678">
    <property type="entry name" value="WD_REPEATS_1"/>
    <property type="match status" value="2"/>
</dbReference>
<dbReference type="InterPro" id="IPR015943">
    <property type="entry name" value="WD40/YVTN_repeat-like_dom_sf"/>
</dbReference>
<evidence type="ECO:0000313" key="7">
    <source>
        <dbReference type="Proteomes" id="UP000215335"/>
    </source>
</evidence>
<dbReference type="PRINTS" id="PR00320">
    <property type="entry name" value="GPROTEINBRPT"/>
</dbReference>
<dbReference type="PANTHER" id="PTHR14091:SF0">
    <property type="entry name" value="PERIODIC TRYPTOPHAN PROTEIN 1 HOMOLOG"/>
    <property type="match status" value="1"/>
</dbReference>
<feature type="region of interest" description="Disordered" evidence="5">
    <location>
        <begin position="52"/>
        <end position="86"/>
    </location>
</feature>
<evidence type="ECO:0000256" key="3">
    <source>
        <dbReference type="ARBA" id="ARBA00022737"/>
    </source>
</evidence>
<keyword evidence="3" id="KW-0677">Repeat</keyword>
<dbReference type="Gene3D" id="2.130.10.10">
    <property type="entry name" value="YVTN repeat-like/Quinoprotein amine dehydrogenase"/>
    <property type="match status" value="2"/>
</dbReference>
<keyword evidence="1" id="KW-0597">Phosphoprotein</keyword>
<accession>A0A232FBW2</accession>
<dbReference type="Proteomes" id="UP000215335">
    <property type="component" value="Unassembled WGS sequence"/>
</dbReference>
<dbReference type="InterPro" id="IPR044285">
    <property type="entry name" value="PWP1"/>
</dbReference>
<dbReference type="Pfam" id="PF00400">
    <property type="entry name" value="WD40"/>
    <property type="match status" value="3"/>
</dbReference>
<name>A0A232FBW2_9HYME</name>
<feature type="compositionally biased region" description="Acidic residues" evidence="5">
    <location>
        <begin position="54"/>
        <end position="63"/>
    </location>
</feature>
<dbReference type="InterPro" id="IPR001680">
    <property type="entry name" value="WD40_rpt"/>
</dbReference>
<dbReference type="PROSITE" id="PS50294">
    <property type="entry name" value="WD_REPEATS_REGION"/>
    <property type="match status" value="1"/>
</dbReference>
<dbReference type="InterPro" id="IPR020472">
    <property type="entry name" value="WD40_PAC1"/>
</dbReference>
<evidence type="ECO:0000256" key="4">
    <source>
        <dbReference type="PROSITE-ProRule" id="PRU00221"/>
    </source>
</evidence>
<dbReference type="OrthoDB" id="270624at2759"/>
<feature type="repeat" description="WD" evidence="4">
    <location>
        <begin position="382"/>
        <end position="399"/>
    </location>
</feature>
<proteinExistence type="predicted"/>
<dbReference type="PROSITE" id="PS50082">
    <property type="entry name" value="WD_REPEATS_2"/>
    <property type="match status" value="2"/>
</dbReference>
<reference evidence="6 7" key="1">
    <citation type="journal article" date="2017" name="Curr. Biol.">
        <title>The Evolution of Venom by Co-option of Single-Copy Genes.</title>
        <authorList>
            <person name="Martinson E.O."/>
            <person name="Mrinalini"/>
            <person name="Kelkar Y.D."/>
            <person name="Chang C.H."/>
            <person name="Werren J.H."/>
        </authorList>
    </citation>
    <scope>NUCLEOTIDE SEQUENCE [LARGE SCALE GENOMIC DNA]</scope>
    <source>
        <strain evidence="6 7">Alberta</strain>
        <tissue evidence="6">Whole body</tissue>
    </source>
</reference>
<feature type="repeat" description="WD" evidence="4">
    <location>
        <begin position="236"/>
        <end position="278"/>
    </location>
</feature>
<protein>
    <submittedName>
        <fullName evidence="6">Uncharacterized protein</fullName>
    </submittedName>
</protein>
<dbReference type="EMBL" id="NNAY01000470">
    <property type="protein sequence ID" value="OXU28145.1"/>
    <property type="molecule type" value="Genomic_DNA"/>
</dbReference>
<organism evidence="6 7">
    <name type="scientific">Trichomalopsis sarcophagae</name>
    <dbReference type="NCBI Taxonomy" id="543379"/>
    <lineage>
        <taxon>Eukaryota</taxon>
        <taxon>Metazoa</taxon>
        <taxon>Ecdysozoa</taxon>
        <taxon>Arthropoda</taxon>
        <taxon>Hexapoda</taxon>
        <taxon>Insecta</taxon>
        <taxon>Pterygota</taxon>
        <taxon>Neoptera</taxon>
        <taxon>Endopterygota</taxon>
        <taxon>Hymenoptera</taxon>
        <taxon>Apocrita</taxon>
        <taxon>Proctotrupomorpha</taxon>
        <taxon>Chalcidoidea</taxon>
        <taxon>Pteromalidae</taxon>
        <taxon>Pteromalinae</taxon>
        <taxon>Trichomalopsis</taxon>
    </lineage>
</organism>
<dbReference type="InterPro" id="IPR019775">
    <property type="entry name" value="WD40_repeat_CS"/>
</dbReference>
<dbReference type="GO" id="GO:0005634">
    <property type="term" value="C:nucleus"/>
    <property type="evidence" value="ECO:0007669"/>
    <property type="project" value="TreeGrafter"/>
</dbReference>
<dbReference type="PANTHER" id="PTHR14091">
    <property type="entry name" value="PERIODIC TRYPTOPHAN PROTEIN 1"/>
    <property type="match status" value="1"/>
</dbReference>
<dbReference type="GO" id="GO:0006364">
    <property type="term" value="P:rRNA processing"/>
    <property type="evidence" value="ECO:0007669"/>
    <property type="project" value="InterPro"/>
</dbReference>